<sequence length="294" mass="33493">MMTGYGALASMMASHQDIEAFRKFSSMNAENILHMQAELQHLEMVINEIRKMPELNSFDRIWIECPEHMSEDDIRKIFERSRTLLDQYCKCLIQTTDRKTCADGGTDRTILQTAKVNALNPPPKDNLELRRRWYDEESGGDAFLHGVEAGIFCDRDIERDLMTIKEDIGRKDPVARFLSDRIVPLYHRMVGHRIHRSMAEKAFRQTWEYRSETLVQIANTFCMILSAVIPAFSILVLFSVQSIEGRLIAISAMSLVFSLVMNVIAQKRADVFMSTTGFAAVLVVFVGSANVMNG</sequence>
<reference evidence="3" key="1">
    <citation type="journal article" date="2022" name="bioRxiv">
        <title>Deciphering the potential niche of two novel black yeast fungi from a biological soil crust based on their genomes, phenotypes, and melanin regulation.</title>
        <authorList>
            <consortium name="DOE Joint Genome Institute"/>
            <person name="Carr E.C."/>
            <person name="Barton Q."/>
            <person name="Grambo S."/>
            <person name="Sullivan M."/>
            <person name="Renfro C.M."/>
            <person name="Kuo A."/>
            <person name="Pangilinan J."/>
            <person name="Lipzen A."/>
            <person name="Keymanesh K."/>
            <person name="Savage E."/>
            <person name="Barry K."/>
            <person name="Grigoriev I.V."/>
            <person name="Riekhof W.R."/>
            <person name="Harris S.S."/>
        </authorList>
    </citation>
    <scope>NUCLEOTIDE SEQUENCE</scope>
    <source>
        <strain evidence="3">JF 03-4F</strain>
    </source>
</reference>
<dbReference type="InterPro" id="IPR046529">
    <property type="entry name" value="DUF6594"/>
</dbReference>
<dbReference type="Proteomes" id="UP001203852">
    <property type="component" value="Unassembled WGS sequence"/>
</dbReference>
<gene>
    <name evidence="3" type="ORF">EDD36DRAFT_154131</name>
</gene>
<evidence type="ECO:0000259" key="2">
    <source>
        <dbReference type="Pfam" id="PF20237"/>
    </source>
</evidence>
<keyword evidence="1" id="KW-0472">Membrane</keyword>
<name>A0AAN6IGF8_9EURO</name>
<dbReference type="AlphaFoldDB" id="A0AAN6IGF8"/>
<dbReference type="PANTHER" id="PTHR34502:SF5">
    <property type="entry name" value="DUF6594 DOMAIN-CONTAINING PROTEIN"/>
    <property type="match status" value="1"/>
</dbReference>
<evidence type="ECO:0000313" key="3">
    <source>
        <dbReference type="EMBL" id="KAI1617107.1"/>
    </source>
</evidence>
<protein>
    <recommendedName>
        <fullName evidence="2">DUF6594 domain-containing protein</fullName>
    </recommendedName>
</protein>
<comment type="caution">
    <text evidence="3">The sequence shown here is derived from an EMBL/GenBank/DDBJ whole genome shotgun (WGS) entry which is preliminary data.</text>
</comment>
<dbReference type="EMBL" id="MU404351">
    <property type="protein sequence ID" value="KAI1617107.1"/>
    <property type="molecule type" value="Genomic_DNA"/>
</dbReference>
<feature type="transmembrane region" description="Helical" evidence="1">
    <location>
        <begin position="217"/>
        <end position="240"/>
    </location>
</feature>
<dbReference type="Pfam" id="PF20237">
    <property type="entry name" value="DUF6594"/>
    <property type="match status" value="1"/>
</dbReference>
<evidence type="ECO:0000256" key="1">
    <source>
        <dbReference type="SAM" id="Phobius"/>
    </source>
</evidence>
<proteinExistence type="predicted"/>
<dbReference type="PANTHER" id="PTHR34502">
    <property type="entry name" value="DUF6594 DOMAIN-CONTAINING PROTEIN-RELATED"/>
    <property type="match status" value="1"/>
</dbReference>
<keyword evidence="1" id="KW-1133">Transmembrane helix</keyword>
<feature type="transmembrane region" description="Helical" evidence="1">
    <location>
        <begin position="247"/>
        <end position="265"/>
    </location>
</feature>
<evidence type="ECO:0000313" key="4">
    <source>
        <dbReference type="Proteomes" id="UP001203852"/>
    </source>
</evidence>
<accession>A0AAN6IGF8</accession>
<organism evidence="3 4">
    <name type="scientific">Exophiala viscosa</name>
    <dbReference type="NCBI Taxonomy" id="2486360"/>
    <lineage>
        <taxon>Eukaryota</taxon>
        <taxon>Fungi</taxon>
        <taxon>Dikarya</taxon>
        <taxon>Ascomycota</taxon>
        <taxon>Pezizomycotina</taxon>
        <taxon>Eurotiomycetes</taxon>
        <taxon>Chaetothyriomycetidae</taxon>
        <taxon>Chaetothyriales</taxon>
        <taxon>Herpotrichiellaceae</taxon>
        <taxon>Exophiala</taxon>
    </lineage>
</organism>
<feature type="transmembrane region" description="Helical" evidence="1">
    <location>
        <begin position="271"/>
        <end position="292"/>
    </location>
</feature>
<keyword evidence="1" id="KW-0812">Transmembrane</keyword>
<feature type="domain" description="DUF6594" evidence="2">
    <location>
        <begin position="5"/>
        <end position="283"/>
    </location>
</feature>
<keyword evidence="4" id="KW-1185">Reference proteome</keyword>